<evidence type="ECO:0008006" key="4">
    <source>
        <dbReference type="Google" id="ProtNLM"/>
    </source>
</evidence>
<dbReference type="AlphaFoldDB" id="A0AAD9G0U9"/>
<accession>A0AAD9G0U9</accession>
<organism evidence="2 3">
    <name type="scientific">Phytophthora citrophthora</name>
    <dbReference type="NCBI Taxonomy" id="4793"/>
    <lineage>
        <taxon>Eukaryota</taxon>
        <taxon>Sar</taxon>
        <taxon>Stramenopiles</taxon>
        <taxon>Oomycota</taxon>
        <taxon>Peronosporomycetes</taxon>
        <taxon>Peronosporales</taxon>
        <taxon>Peronosporaceae</taxon>
        <taxon>Phytophthora</taxon>
    </lineage>
</organism>
<dbReference type="EMBL" id="JASMQC010000047">
    <property type="protein sequence ID" value="KAK1929548.1"/>
    <property type="molecule type" value="Genomic_DNA"/>
</dbReference>
<dbReference type="Proteomes" id="UP001259832">
    <property type="component" value="Unassembled WGS sequence"/>
</dbReference>
<name>A0AAD9G0U9_9STRA</name>
<reference evidence="2" key="1">
    <citation type="submission" date="2023-08" db="EMBL/GenBank/DDBJ databases">
        <title>Reference Genome Resource for the Citrus Pathogen Phytophthora citrophthora.</title>
        <authorList>
            <person name="Moller H."/>
            <person name="Coetzee B."/>
            <person name="Rose L.J."/>
            <person name="Van Niekerk J.M."/>
        </authorList>
    </citation>
    <scope>NUCLEOTIDE SEQUENCE</scope>
    <source>
        <strain evidence="2">STE-U-9442</strain>
    </source>
</reference>
<evidence type="ECO:0000256" key="1">
    <source>
        <dbReference type="SAM" id="Coils"/>
    </source>
</evidence>
<feature type="coiled-coil region" evidence="1">
    <location>
        <begin position="68"/>
        <end position="95"/>
    </location>
</feature>
<protein>
    <recommendedName>
        <fullName evidence="4">M96 mating-specific protein family</fullName>
    </recommendedName>
</protein>
<sequence>MDDAFLHEVATLLDSDPLLFPEVDTDALIACGMRSDSESSASNDNDQENADKRAFLRVKEAKRRRVYRQKLKDERNTLQREVERLTMALASLKEAARKRKTSHVLARDEGEEARSPNIEFWKAVAAWELESLRRVQVEQGRLHTAVGANTKLIKDLRRLMIKRIARTSGMRNGGIDPVAGIQLPDAALYEAFLREVDTNYSRIDEVFRSCSLDAMSEGITNTAIQDPTNGSVKEFLHTNKRLFPFQFLPTCELFWKLATLRHRQHDRQPYKCLEDSNDTIAVKFRVAQVINTGSFVYTTQRLVARRYVETSGMVLVWKIFVEGEGIFRGMHSNESGWCRLRPACEGTWLEMHLRRSPLHYSAALVQQDVAEQFNDFLTRSKSEDCMKIMKGLEQLMVDNTITR</sequence>
<comment type="caution">
    <text evidence="2">The sequence shown here is derived from an EMBL/GenBank/DDBJ whole genome shotgun (WGS) entry which is preliminary data.</text>
</comment>
<keyword evidence="3" id="KW-1185">Reference proteome</keyword>
<evidence type="ECO:0000313" key="3">
    <source>
        <dbReference type="Proteomes" id="UP001259832"/>
    </source>
</evidence>
<proteinExistence type="predicted"/>
<evidence type="ECO:0000313" key="2">
    <source>
        <dbReference type="EMBL" id="KAK1929548.1"/>
    </source>
</evidence>
<keyword evidence="1" id="KW-0175">Coiled coil</keyword>
<gene>
    <name evidence="2" type="ORF">P3T76_014946</name>
</gene>